<dbReference type="InterPro" id="IPR027417">
    <property type="entry name" value="P-loop_NTPase"/>
</dbReference>
<dbReference type="OrthoDB" id="205623at2759"/>
<keyword evidence="3" id="KW-1185">Reference proteome</keyword>
<name>A0A9Q1BD74_HOLLE</name>
<sequence length="102" mass="11684">MRAAGPGLRRMKNKPSPRVLITHVPYALLPKGLYEKMCKNPLEAVKQIAAFLDKDLDNEALSRVVQHSSIEAMRKAYDQDHASSEKQEIEKNDFRFFIDRGI</sequence>
<dbReference type="GO" id="GO:0008146">
    <property type="term" value="F:sulfotransferase activity"/>
    <property type="evidence" value="ECO:0007669"/>
    <property type="project" value="InterPro"/>
</dbReference>
<dbReference type="Gene3D" id="3.40.50.300">
    <property type="entry name" value="P-loop containing nucleotide triphosphate hydrolases"/>
    <property type="match status" value="1"/>
</dbReference>
<evidence type="ECO:0000259" key="1">
    <source>
        <dbReference type="Pfam" id="PF00685"/>
    </source>
</evidence>
<dbReference type="InterPro" id="IPR000863">
    <property type="entry name" value="Sulfotransferase_dom"/>
</dbReference>
<protein>
    <submittedName>
        <fullName evidence="2">Sulfotransferase family cytosolic 1B member 1</fullName>
    </submittedName>
</protein>
<accession>A0A9Q1BD74</accession>
<evidence type="ECO:0000313" key="3">
    <source>
        <dbReference type="Proteomes" id="UP001152320"/>
    </source>
</evidence>
<dbReference type="SUPFAM" id="SSF52540">
    <property type="entry name" value="P-loop containing nucleoside triphosphate hydrolases"/>
    <property type="match status" value="1"/>
</dbReference>
<evidence type="ECO:0000313" key="2">
    <source>
        <dbReference type="EMBL" id="KAJ8023406.1"/>
    </source>
</evidence>
<feature type="domain" description="Sulfotransferase" evidence="1">
    <location>
        <begin position="34"/>
        <end position="97"/>
    </location>
</feature>
<dbReference type="Proteomes" id="UP001152320">
    <property type="component" value="Chromosome 19"/>
</dbReference>
<organism evidence="2 3">
    <name type="scientific">Holothuria leucospilota</name>
    <name type="common">Black long sea cucumber</name>
    <name type="synonym">Mertensiothuria leucospilota</name>
    <dbReference type="NCBI Taxonomy" id="206669"/>
    <lineage>
        <taxon>Eukaryota</taxon>
        <taxon>Metazoa</taxon>
        <taxon>Echinodermata</taxon>
        <taxon>Eleutherozoa</taxon>
        <taxon>Echinozoa</taxon>
        <taxon>Holothuroidea</taxon>
        <taxon>Aspidochirotacea</taxon>
        <taxon>Aspidochirotida</taxon>
        <taxon>Holothuriidae</taxon>
        <taxon>Holothuria</taxon>
    </lineage>
</organism>
<dbReference type="Pfam" id="PF00685">
    <property type="entry name" value="Sulfotransfer_1"/>
    <property type="match status" value="1"/>
</dbReference>
<reference evidence="2" key="1">
    <citation type="submission" date="2021-10" db="EMBL/GenBank/DDBJ databases">
        <title>Tropical sea cucumber genome reveals ecological adaptation and Cuvierian tubules defense mechanism.</title>
        <authorList>
            <person name="Chen T."/>
        </authorList>
    </citation>
    <scope>NUCLEOTIDE SEQUENCE</scope>
    <source>
        <strain evidence="2">Nanhai2018</strain>
        <tissue evidence="2">Muscle</tissue>
    </source>
</reference>
<comment type="caution">
    <text evidence="2">The sequence shown here is derived from an EMBL/GenBank/DDBJ whole genome shotgun (WGS) entry which is preliminary data.</text>
</comment>
<proteinExistence type="predicted"/>
<gene>
    <name evidence="2" type="ORF">HOLleu_35846</name>
</gene>
<dbReference type="EMBL" id="JAIZAY010000019">
    <property type="protein sequence ID" value="KAJ8023406.1"/>
    <property type="molecule type" value="Genomic_DNA"/>
</dbReference>
<dbReference type="AlphaFoldDB" id="A0A9Q1BD74"/>